<evidence type="ECO:0000256" key="1">
    <source>
        <dbReference type="ARBA" id="ARBA00004651"/>
    </source>
</evidence>
<keyword evidence="2 8" id="KW-1003">Cell membrane</keyword>
<evidence type="ECO:0000313" key="10">
    <source>
        <dbReference type="Proteomes" id="UP000292052"/>
    </source>
</evidence>
<dbReference type="EMBL" id="QDEB01031448">
    <property type="protein sequence ID" value="RZC39777.1"/>
    <property type="molecule type" value="Genomic_DNA"/>
</dbReference>
<feature type="transmembrane region" description="Helical" evidence="8">
    <location>
        <begin position="337"/>
        <end position="355"/>
    </location>
</feature>
<dbReference type="PANTHER" id="PTHR21143">
    <property type="entry name" value="INVERTEBRATE GUSTATORY RECEPTOR"/>
    <property type="match status" value="1"/>
</dbReference>
<dbReference type="GO" id="GO:0030424">
    <property type="term" value="C:axon"/>
    <property type="evidence" value="ECO:0007669"/>
    <property type="project" value="TreeGrafter"/>
</dbReference>
<feature type="transmembrane region" description="Helical" evidence="8">
    <location>
        <begin position="144"/>
        <end position="165"/>
    </location>
</feature>
<name>A0A482W520_ASBVE</name>
<evidence type="ECO:0000313" key="9">
    <source>
        <dbReference type="EMBL" id="RZC39777.1"/>
    </source>
</evidence>
<organism evidence="9 10">
    <name type="scientific">Asbolus verrucosus</name>
    <name type="common">Desert ironclad beetle</name>
    <dbReference type="NCBI Taxonomy" id="1661398"/>
    <lineage>
        <taxon>Eukaryota</taxon>
        <taxon>Metazoa</taxon>
        <taxon>Ecdysozoa</taxon>
        <taxon>Arthropoda</taxon>
        <taxon>Hexapoda</taxon>
        <taxon>Insecta</taxon>
        <taxon>Pterygota</taxon>
        <taxon>Neoptera</taxon>
        <taxon>Endopterygota</taxon>
        <taxon>Coleoptera</taxon>
        <taxon>Polyphaga</taxon>
        <taxon>Cucujiformia</taxon>
        <taxon>Tenebrionidae</taxon>
        <taxon>Pimeliinae</taxon>
        <taxon>Asbolus</taxon>
    </lineage>
</organism>
<dbReference type="GO" id="GO:0005886">
    <property type="term" value="C:plasma membrane"/>
    <property type="evidence" value="ECO:0007669"/>
    <property type="project" value="UniProtKB-SubCell"/>
</dbReference>
<keyword evidence="4 8" id="KW-1133">Transmembrane helix</keyword>
<dbReference type="AlphaFoldDB" id="A0A482W520"/>
<proteinExistence type="inferred from homology"/>
<dbReference type="InterPro" id="IPR013604">
    <property type="entry name" value="7TM_chemorcpt"/>
</dbReference>
<keyword evidence="10" id="KW-1185">Reference proteome</keyword>
<comment type="function">
    <text evidence="8">Gustatory receptor which mediates acceptance or avoidance behavior, depending on its substrates.</text>
</comment>
<dbReference type="PANTHER" id="PTHR21143:SF104">
    <property type="entry name" value="GUSTATORY RECEPTOR 8A-RELATED"/>
    <property type="match status" value="1"/>
</dbReference>
<dbReference type="Proteomes" id="UP000292052">
    <property type="component" value="Unassembled WGS sequence"/>
</dbReference>
<evidence type="ECO:0000256" key="6">
    <source>
        <dbReference type="ARBA" id="ARBA00023170"/>
    </source>
</evidence>
<feature type="transmembrane region" description="Helical" evidence="8">
    <location>
        <begin position="108"/>
        <end position="132"/>
    </location>
</feature>
<feature type="transmembrane region" description="Helical" evidence="8">
    <location>
        <begin position="221"/>
        <end position="238"/>
    </location>
</feature>
<protein>
    <recommendedName>
        <fullName evidence="8">Gustatory receptor</fullName>
    </recommendedName>
</protein>
<dbReference type="OrthoDB" id="6478931at2759"/>
<evidence type="ECO:0000256" key="8">
    <source>
        <dbReference type="RuleBase" id="RU363108"/>
    </source>
</evidence>
<dbReference type="Pfam" id="PF08395">
    <property type="entry name" value="7tm_7"/>
    <property type="match status" value="1"/>
</dbReference>
<comment type="caution">
    <text evidence="9">The sequence shown here is derived from an EMBL/GenBank/DDBJ whole genome shotgun (WGS) entry which is preliminary data.</text>
</comment>
<feature type="transmembrane region" description="Helical" evidence="8">
    <location>
        <begin position="258"/>
        <end position="277"/>
    </location>
</feature>
<comment type="similarity">
    <text evidence="8">Belongs to the insect chemoreceptor superfamily. Gustatory receptor (GR) family.</text>
</comment>
<evidence type="ECO:0000256" key="4">
    <source>
        <dbReference type="ARBA" id="ARBA00022989"/>
    </source>
</evidence>
<sequence>MSSKLLSIILTANKFLGTAPPLGQKRLIKKIYSLIVVVVLTSGILVSSVSRSYLKKYTHMKFIISVLSDIIAYAFNCYTIFFITFTKERQWKNLIKTIKIKEAENDKTCPYVAFLLLNIIFWIIVLCSNYAFTQIVVFKSVPDLIILNIEMYTQFLFGCLIYVILKMLLSRYCYLNYLLSDYVHNMMRTKSISSDDFIYFVKRIEHVGYSLKESVDHFNEIFGIPLLLMVSYCTLHFVNYIDDFFFFRFDSDKFNQFLISNICLVTMNFVGNCFLIIKCDAVLKEAANVKSFAYKLRKCFPCVLSKERIELNEFIDFAVNNFPKFSAGGFFAIQKSTIFSVLSTITTLLIVMIQFDATKT</sequence>
<feature type="transmembrane region" description="Helical" evidence="8">
    <location>
        <begin position="62"/>
        <end position="87"/>
    </location>
</feature>
<gene>
    <name evidence="9" type="ORF">BDFB_013341</name>
</gene>
<accession>A0A482W520</accession>
<evidence type="ECO:0000256" key="2">
    <source>
        <dbReference type="ARBA" id="ARBA00022475"/>
    </source>
</evidence>
<evidence type="ECO:0000256" key="5">
    <source>
        <dbReference type="ARBA" id="ARBA00023136"/>
    </source>
</evidence>
<comment type="subcellular location">
    <subcellularLocation>
        <location evidence="1 8">Cell membrane</location>
        <topology evidence="1 8">Multi-pass membrane protein</topology>
    </subcellularLocation>
</comment>
<feature type="transmembrane region" description="Helical" evidence="8">
    <location>
        <begin position="31"/>
        <end position="50"/>
    </location>
</feature>
<keyword evidence="5 8" id="KW-0472">Membrane</keyword>
<keyword evidence="7 8" id="KW-0807">Transducer</keyword>
<evidence type="ECO:0000256" key="7">
    <source>
        <dbReference type="ARBA" id="ARBA00023224"/>
    </source>
</evidence>
<dbReference type="GO" id="GO:0008049">
    <property type="term" value="P:male courtship behavior"/>
    <property type="evidence" value="ECO:0007669"/>
    <property type="project" value="TreeGrafter"/>
</dbReference>
<dbReference type="GO" id="GO:0030425">
    <property type="term" value="C:dendrite"/>
    <property type="evidence" value="ECO:0007669"/>
    <property type="project" value="TreeGrafter"/>
</dbReference>
<dbReference type="GO" id="GO:0043025">
    <property type="term" value="C:neuronal cell body"/>
    <property type="evidence" value="ECO:0007669"/>
    <property type="project" value="TreeGrafter"/>
</dbReference>
<evidence type="ECO:0000256" key="3">
    <source>
        <dbReference type="ARBA" id="ARBA00022692"/>
    </source>
</evidence>
<reference evidence="9 10" key="1">
    <citation type="submission" date="2017-03" db="EMBL/GenBank/DDBJ databases">
        <title>Genome of the blue death feigning beetle - Asbolus verrucosus.</title>
        <authorList>
            <person name="Rider S.D."/>
        </authorList>
    </citation>
    <scope>NUCLEOTIDE SEQUENCE [LARGE SCALE GENOMIC DNA]</scope>
    <source>
        <strain evidence="9">Butters</strain>
        <tissue evidence="9">Head and leg muscle</tissue>
    </source>
</reference>
<dbReference type="GO" id="GO:0050909">
    <property type="term" value="P:sensory perception of taste"/>
    <property type="evidence" value="ECO:0007669"/>
    <property type="project" value="InterPro"/>
</dbReference>
<keyword evidence="6 8" id="KW-0675">Receptor</keyword>
<keyword evidence="3 8" id="KW-0812">Transmembrane</keyword>
<dbReference type="GO" id="GO:0007635">
    <property type="term" value="P:chemosensory behavior"/>
    <property type="evidence" value="ECO:0007669"/>
    <property type="project" value="TreeGrafter"/>
</dbReference>
<dbReference type="GO" id="GO:0007165">
    <property type="term" value="P:signal transduction"/>
    <property type="evidence" value="ECO:0007669"/>
    <property type="project" value="UniProtKB-KW"/>
</dbReference>